<feature type="transmembrane region" description="Helical" evidence="1">
    <location>
        <begin position="171"/>
        <end position="191"/>
    </location>
</feature>
<evidence type="ECO:0000313" key="3">
    <source>
        <dbReference type="Proteomes" id="UP000198639"/>
    </source>
</evidence>
<dbReference type="AlphaFoldDB" id="A0A1I1N1Q2"/>
<dbReference type="STRING" id="1164594.SAMN05216204_11241"/>
<dbReference type="Proteomes" id="UP000198639">
    <property type="component" value="Unassembled WGS sequence"/>
</dbReference>
<keyword evidence="1" id="KW-1133">Transmembrane helix</keyword>
<keyword evidence="1" id="KW-0812">Transmembrane</keyword>
<gene>
    <name evidence="2" type="ORF">SAMN05216204_11241</name>
</gene>
<proteinExistence type="predicted"/>
<evidence type="ECO:0000256" key="1">
    <source>
        <dbReference type="SAM" id="Phobius"/>
    </source>
</evidence>
<name>A0A1I1N1Q2_9BURK</name>
<evidence type="ECO:0000313" key="2">
    <source>
        <dbReference type="EMBL" id="SFC91266.1"/>
    </source>
</evidence>
<feature type="transmembrane region" description="Helical" evidence="1">
    <location>
        <begin position="46"/>
        <end position="66"/>
    </location>
</feature>
<keyword evidence="3" id="KW-1185">Reference proteome</keyword>
<organism evidence="2 3">
    <name type="scientific">Massilia yuzhufengensis</name>
    <dbReference type="NCBI Taxonomy" id="1164594"/>
    <lineage>
        <taxon>Bacteria</taxon>
        <taxon>Pseudomonadati</taxon>
        <taxon>Pseudomonadota</taxon>
        <taxon>Betaproteobacteria</taxon>
        <taxon>Burkholderiales</taxon>
        <taxon>Oxalobacteraceae</taxon>
        <taxon>Telluria group</taxon>
        <taxon>Massilia</taxon>
    </lineage>
</organism>
<sequence length="342" mass="37271">MQAKRRGLLACAGPDRSDSDQPSLDRIDHPMMNTPYYQASLQVPSAAKLAVMAGAIATLPFAWLYAWGTTQLIPIVNPLCTLIMACSLAVLSKKLATAGRVRHPVWMGRAGAAVGCFAWYAQWAAWIAMNDHLVPAAVSSASTPETVLRLFVRPDLMATVAVGIVQDSSSMVARSFFILVWLSEFATFLLLPRIAGARRASAPFCEQTEQWAREIVVPVAFRFIDEPDVVRRRLEHNPEELVAVLGPPIDESARYFSEVSLFRCGGDASFVTITNLAAMVAEENPVPALKNLSQAMPGKLECVAQVDDPVVELLRVPVGDPDLMLRQWEDAASGLPERAVSN</sequence>
<feature type="transmembrane region" description="Helical" evidence="1">
    <location>
        <begin position="72"/>
        <end position="91"/>
    </location>
</feature>
<keyword evidence="1" id="KW-0472">Membrane</keyword>
<reference evidence="3" key="1">
    <citation type="submission" date="2016-10" db="EMBL/GenBank/DDBJ databases">
        <authorList>
            <person name="Varghese N."/>
            <person name="Submissions S."/>
        </authorList>
    </citation>
    <scope>NUCLEOTIDE SEQUENCE [LARGE SCALE GENOMIC DNA]</scope>
    <source>
        <strain evidence="3">CGMCC 1.12041</strain>
    </source>
</reference>
<accession>A0A1I1N1Q2</accession>
<protein>
    <submittedName>
        <fullName evidence="2">Uncharacterized protein</fullName>
    </submittedName>
</protein>
<feature type="transmembrane region" description="Helical" evidence="1">
    <location>
        <begin position="112"/>
        <end position="129"/>
    </location>
</feature>
<dbReference type="EMBL" id="FOLD01000012">
    <property type="protein sequence ID" value="SFC91266.1"/>
    <property type="molecule type" value="Genomic_DNA"/>
</dbReference>